<evidence type="ECO:0000256" key="4">
    <source>
        <dbReference type="ARBA" id="ARBA00022989"/>
    </source>
</evidence>
<dbReference type="PIRSF" id="PIRSF006483">
    <property type="entry name" value="Membrane_protein_YitT"/>
    <property type="match status" value="1"/>
</dbReference>
<reference evidence="8 9" key="1">
    <citation type="submission" date="2013-03" db="EMBL/GenBank/DDBJ databases">
        <title>The Genome Sequence of Enterococcus dispar ATCC_51266 (Illumina only assembly).</title>
        <authorList>
            <consortium name="The Broad Institute Genomics Platform"/>
            <consortium name="The Broad Institute Genome Sequencing Center for Infectious Disease"/>
            <person name="Earl A."/>
            <person name="Russ C."/>
            <person name="Gilmore M."/>
            <person name="Surin D."/>
            <person name="Walker B."/>
            <person name="Young S."/>
            <person name="Zeng Q."/>
            <person name="Gargeya S."/>
            <person name="Fitzgerald M."/>
            <person name="Haas B."/>
            <person name="Abouelleil A."/>
            <person name="Allen A.W."/>
            <person name="Alvarado L."/>
            <person name="Arachchi H.M."/>
            <person name="Berlin A.M."/>
            <person name="Chapman S.B."/>
            <person name="Gainer-Dewar J."/>
            <person name="Goldberg J."/>
            <person name="Griggs A."/>
            <person name="Gujja S."/>
            <person name="Hansen M."/>
            <person name="Howarth C."/>
            <person name="Imamovic A."/>
            <person name="Ireland A."/>
            <person name="Larimer J."/>
            <person name="McCowan C."/>
            <person name="Murphy C."/>
            <person name="Pearson M."/>
            <person name="Poon T.W."/>
            <person name="Priest M."/>
            <person name="Roberts A."/>
            <person name="Saif S."/>
            <person name="Shea T."/>
            <person name="Sisk P."/>
            <person name="Sykes S."/>
            <person name="Wortman J."/>
            <person name="Nusbaum C."/>
            <person name="Birren B."/>
        </authorList>
    </citation>
    <scope>NUCLEOTIDE SEQUENCE [LARGE SCALE GENOMIC DNA]</scope>
    <source>
        <strain evidence="8 9">ATCC 51266</strain>
    </source>
</reference>
<evidence type="ECO:0000256" key="3">
    <source>
        <dbReference type="ARBA" id="ARBA00022692"/>
    </source>
</evidence>
<dbReference type="PANTHER" id="PTHR33545">
    <property type="entry name" value="UPF0750 MEMBRANE PROTEIN YITT-RELATED"/>
    <property type="match status" value="1"/>
</dbReference>
<feature type="transmembrane region" description="Helical" evidence="6">
    <location>
        <begin position="54"/>
        <end position="74"/>
    </location>
</feature>
<dbReference type="InterPro" id="IPR015867">
    <property type="entry name" value="N-reg_PII/ATP_PRibTrfase_C"/>
</dbReference>
<proteinExistence type="predicted"/>
<dbReference type="OrthoDB" id="2417289at2"/>
<evidence type="ECO:0000259" key="7">
    <source>
        <dbReference type="Pfam" id="PF10035"/>
    </source>
</evidence>
<protein>
    <recommendedName>
        <fullName evidence="7">DUF2179 domain-containing protein</fullName>
    </recommendedName>
</protein>
<dbReference type="RefSeq" id="WP_016171517.1">
    <property type="nucleotide sequence ID" value="NZ_ASWK01000001.1"/>
</dbReference>
<comment type="subcellular location">
    <subcellularLocation>
        <location evidence="1">Cell membrane</location>
        <topology evidence="1">Multi-pass membrane protein</topology>
    </subcellularLocation>
</comment>
<dbReference type="Pfam" id="PF10035">
    <property type="entry name" value="DUF2179"/>
    <property type="match status" value="1"/>
</dbReference>
<dbReference type="Gene3D" id="3.30.70.120">
    <property type="match status" value="1"/>
</dbReference>
<name>S0KFW6_9ENTE</name>
<dbReference type="InterPro" id="IPR003740">
    <property type="entry name" value="YitT"/>
</dbReference>
<dbReference type="EMBL" id="AHYR01000002">
    <property type="protein sequence ID" value="EOT43734.1"/>
    <property type="molecule type" value="Genomic_DNA"/>
</dbReference>
<dbReference type="Proteomes" id="UP000014127">
    <property type="component" value="Unassembled WGS sequence"/>
</dbReference>
<feature type="domain" description="DUF2179" evidence="7">
    <location>
        <begin position="221"/>
        <end position="269"/>
    </location>
</feature>
<evidence type="ECO:0000256" key="2">
    <source>
        <dbReference type="ARBA" id="ARBA00022475"/>
    </source>
</evidence>
<dbReference type="InterPro" id="IPR019264">
    <property type="entry name" value="DUF2179"/>
</dbReference>
<dbReference type="eggNOG" id="COG1284">
    <property type="taxonomic scope" value="Bacteria"/>
</dbReference>
<gene>
    <name evidence="8" type="ORF">OMK_00292</name>
</gene>
<evidence type="ECO:0000313" key="8">
    <source>
        <dbReference type="EMBL" id="EOT43734.1"/>
    </source>
</evidence>
<feature type="transmembrane region" description="Helical" evidence="6">
    <location>
        <begin position="81"/>
        <end position="102"/>
    </location>
</feature>
<keyword evidence="9" id="KW-1185">Reference proteome</keyword>
<feature type="transmembrane region" description="Helical" evidence="6">
    <location>
        <begin position="12"/>
        <end position="34"/>
    </location>
</feature>
<dbReference type="PANTHER" id="PTHR33545:SF5">
    <property type="entry name" value="UPF0750 MEMBRANE PROTEIN YITT"/>
    <property type="match status" value="1"/>
</dbReference>
<sequence>MQQQRIKKGLIAILYAFLSTIALNMFWIPGKIYASGITGTAQLLSQVLADKLHFDFSIPLLVLFFNIPLLAVAAKAIDREFTLFTIFAVVLTSIMMKIIPVVNLSTDPVICAVFGGVLHGFSVGLTLNSDFSTGGLDILGILVKKATGRSIGSFFIFYNVTLQIFAGLIYGFPYAFYSAVSFFISGRMVDYVNAKQKRVQVMIVTEKASLLTGVLQSYFQRGITVINNVEGGFDHQQRKLLLLVISKRELKAVEKVIADFDQHAFISVASGVSANRTFYEW</sequence>
<evidence type="ECO:0000256" key="6">
    <source>
        <dbReference type="SAM" id="Phobius"/>
    </source>
</evidence>
<dbReference type="AlphaFoldDB" id="S0KFW6"/>
<dbReference type="GO" id="GO:0005886">
    <property type="term" value="C:plasma membrane"/>
    <property type="evidence" value="ECO:0007669"/>
    <property type="project" value="UniProtKB-SubCell"/>
</dbReference>
<feature type="transmembrane region" description="Helical" evidence="6">
    <location>
        <begin position="174"/>
        <end position="192"/>
    </location>
</feature>
<evidence type="ECO:0000256" key="5">
    <source>
        <dbReference type="ARBA" id="ARBA00023136"/>
    </source>
</evidence>
<accession>S0KFW6</accession>
<dbReference type="PATRIC" id="fig|1139219.3.peg.284"/>
<evidence type="ECO:0000256" key="1">
    <source>
        <dbReference type="ARBA" id="ARBA00004651"/>
    </source>
</evidence>
<dbReference type="InterPro" id="IPR051461">
    <property type="entry name" value="UPF0750_membrane"/>
</dbReference>
<keyword evidence="4 6" id="KW-1133">Transmembrane helix</keyword>
<keyword evidence="3 6" id="KW-0812">Transmembrane</keyword>
<keyword evidence="5 6" id="KW-0472">Membrane</keyword>
<evidence type="ECO:0000313" key="9">
    <source>
        <dbReference type="Proteomes" id="UP000014127"/>
    </source>
</evidence>
<dbReference type="Pfam" id="PF02588">
    <property type="entry name" value="YitT_membrane"/>
    <property type="match status" value="1"/>
</dbReference>
<organism evidence="8 9">
    <name type="scientific">Enterococcus dispar ATCC 51266</name>
    <dbReference type="NCBI Taxonomy" id="1139219"/>
    <lineage>
        <taxon>Bacteria</taxon>
        <taxon>Bacillati</taxon>
        <taxon>Bacillota</taxon>
        <taxon>Bacilli</taxon>
        <taxon>Lactobacillales</taxon>
        <taxon>Enterococcaceae</taxon>
        <taxon>Enterococcus</taxon>
    </lineage>
</organism>
<dbReference type="HOGENOM" id="CLU_063199_1_0_9"/>
<dbReference type="STRING" id="44009.RV01_GL001137"/>
<comment type="caution">
    <text evidence="8">The sequence shown here is derived from an EMBL/GenBank/DDBJ whole genome shotgun (WGS) entry which is preliminary data.</text>
</comment>
<keyword evidence="2" id="KW-1003">Cell membrane</keyword>